<accession>A0ABV7Z7G2</accession>
<proteinExistence type="predicted"/>
<name>A0ABV7Z7G2_9DEIO</name>
<keyword evidence="2" id="KW-1185">Reference proteome</keyword>
<dbReference type="RefSeq" id="WP_295820923.1">
    <property type="nucleotide sequence ID" value="NZ_JBHRZG010000005.1"/>
</dbReference>
<evidence type="ECO:0000313" key="2">
    <source>
        <dbReference type="Proteomes" id="UP001595803"/>
    </source>
</evidence>
<protein>
    <submittedName>
        <fullName evidence="1">Uncharacterized protein</fullName>
    </submittedName>
</protein>
<organism evidence="1 2">
    <name type="scientific">Deinococcus rufus</name>
    <dbReference type="NCBI Taxonomy" id="2136097"/>
    <lineage>
        <taxon>Bacteria</taxon>
        <taxon>Thermotogati</taxon>
        <taxon>Deinococcota</taxon>
        <taxon>Deinococci</taxon>
        <taxon>Deinococcales</taxon>
        <taxon>Deinococcaceae</taxon>
        <taxon>Deinococcus</taxon>
    </lineage>
</organism>
<dbReference type="EMBL" id="JBHRZG010000005">
    <property type="protein sequence ID" value="MFC3832195.1"/>
    <property type="molecule type" value="Genomic_DNA"/>
</dbReference>
<evidence type="ECO:0000313" key="1">
    <source>
        <dbReference type="EMBL" id="MFC3832195.1"/>
    </source>
</evidence>
<gene>
    <name evidence="1" type="ORF">ACFOSB_04940</name>
</gene>
<comment type="caution">
    <text evidence="1">The sequence shown here is derived from an EMBL/GenBank/DDBJ whole genome shotgun (WGS) entry which is preliminary data.</text>
</comment>
<sequence length="63" mass="6420">MARAIQTRAAAQQTAGTLKAEACDLTGIRPDVRAPVTACTVTPGGNRPAVAVTFGSGRTVRLP</sequence>
<dbReference type="Proteomes" id="UP001595803">
    <property type="component" value="Unassembled WGS sequence"/>
</dbReference>
<reference evidence="2" key="1">
    <citation type="journal article" date="2019" name="Int. J. Syst. Evol. Microbiol.">
        <title>The Global Catalogue of Microorganisms (GCM) 10K type strain sequencing project: providing services to taxonomists for standard genome sequencing and annotation.</title>
        <authorList>
            <consortium name="The Broad Institute Genomics Platform"/>
            <consortium name="The Broad Institute Genome Sequencing Center for Infectious Disease"/>
            <person name="Wu L."/>
            <person name="Ma J."/>
        </authorList>
    </citation>
    <scope>NUCLEOTIDE SEQUENCE [LARGE SCALE GENOMIC DNA]</scope>
    <source>
        <strain evidence="2">CCTCC AB 2017081</strain>
    </source>
</reference>